<feature type="domain" description="Thioredoxin" evidence="3">
    <location>
        <begin position="9"/>
        <end position="136"/>
    </location>
</feature>
<dbReference type="InterPro" id="IPR024705">
    <property type="entry name" value="Ssp411"/>
</dbReference>
<evidence type="ECO:0000259" key="3">
    <source>
        <dbReference type="PROSITE" id="PS51352"/>
    </source>
</evidence>
<dbReference type="SUPFAM" id="SSF52833">
    <property type="entry name" value="Thioredoxin-like"/>
    <property type="match status" value="1"/>
</dbReference>
<accession>A0A1F6V7K4</accession>
<dbReference type="PROSITE" id="PS51352">
    <property type="entry name" value="THIOREDOXIN_2"/>
    <property type="match status" value="1"/>
</dbReference>
<evidence type="ECO:0000313" key="5">
    <source>
        <dbReference type="Proteomes" id="UP000179076"/>
    </source>
</evidence>
<evidence type="ECO:0000256" key="1">
    <source>
        <dbReference type="SAM" id="MobiDB-lite"/>
    </source>
</evidence>
<sequence length="587" mass="65673">MIYRWLLFLALLVTSPLTAAPLVNSTMQWRDWGDDVFAQAKRENKFVILSLQSWWCNPCHQMNSITYEDKDVRALLDKNFIPVRVDQDSRPDISQRYENWGWPATVIFHPDGTELVKLRGFYSPRFFIPVLKETVADPTPVNYGSQGGPERERSKQVHVPQAARSNLLTTLDKAYDQQNGGWGRSKLVDLHTLTYALERAKAGDKSFDTRTRYTMTQYIKMIDPKGGGISQITRKPDWSDPLAEFPMFAQEAGLRAFSQAYALWSDPAHKQAADRIYGFLINTMQASNGGFYSSMGRESHNPGIDKRQYTRETAQAISGLTGYYDATANRAALEHAIAAANWVLKERALASGGFRHAEVDRGGPFLSDNLEITKAFLSLYRSTGERVWLDRARRNADFVAKNFVDPKTGGFVTTAKPAAAQLTDTTKQKDDNVTAVRTFNLLAAYSGDTRYRAIAETGMGYLTSPAVLDAYIFLPDVLLAEAELTAEPVHVTVVGRKDDPAAQALYRAALAYPASYKRAEWWDEREGKLPNHDIEYPPYPQAAAFACTSTFCSRPVTDPKDVPAQLDRLTSDPTKDATPPGRSARAY</sequence>
<dbReference type="InterPro" id="IPR004879">
    <property type="entry name" value="Ssp411-like_TRX"/>
</dbReference>
<dbReference type="SUPFAM" id="SSF48208">
    <property type="entry name" value="Six-hairpin glycosidases"/>
    <property type="match status" value="1"/>
</dbReference>
<dbReference type="InterPro" id="IPR036249">
    <property type="entry name" value="Thioredoxin-like_sf"/>
</dbReference>
<dbReference type="Pfam" id="PF07944">
    <property type="entry name" value="Beta-AFase-like_GH127_cat"/>
    <property type="match status" value="1"/>
</dbReference>
<feature type="region of interest" description="Disordered" evidence="1">
    <location>
        <begin position="558"/>
        <end position="587"/>
    </location>
</feature>
<feature type="signal peptide" evidence="2">
    <location>
        <begin position="1"/>
        <end position="19"/>
    </location>
</feature>
<protein>
    <recommendedName>
        <fullName evidence="3">Thioredoxin domain-containing protein</fullName>
    </recommendedName>
</protein>
<dbReference type="PANTHER" id="PTHR42899">
    <property type="entry name" value="SPERMATOGENESIS-ASSOCIATED PROTEIN 20"/>
    <property type="match status" value="1"/>
</dbReference>
<dbReference type="InterPro" id="IPR013766">
    <property type="entry name" value="Thioredoxin_domain"/>
</dbReference>
<evidence type="ECO:0000313" key="4">
    <source>
        <dbReference type="EMBL" id="OGI65680.1"/>
    </source>
</evidence>
<dbReference type="Pfam" id="PF03190">
    <property type="entry name" value="Thioredox_DsbH"/>
    <property type="match status" value="1"/>
</dbReference>
<dbReference type="InterPro" id="IPR008928">
    <property type="entry name" value="6-hairpin_glycosidase_sf"/>
</dbReference>
<feature type="chain" id="PRO_5009527169" description="Thioredoxin domain-containing protein" evidence="2">
    <location>
        <begin position="20"/>
        <end position="587"/>
    </location>
</feature>
<organism evidence="4 5">
    <name type="scientific">Candidatus Muproteobacteria bacterium RBG_16_60_9</name>
    <dbReference type="NCBI Taxonomy" id="1817755"/>
    <lineage>
        <taxon>Bacteria</taxon>
        <taxon>Pseudomonadati</taxon>
        <taxon>Pseudomonadota</taxon>
        <taxon>Candidatus Muproteobacteria</taxon>
    </lineage>
</organism>
<dbReference type="PIRSF" id="PIRSF006402">
    <property type="entry name" value="UCP006402_thioredoxin"/>
    <property type="match status" value="1"/>
</dbReference>
<keyword evidence="2" id="KW-0732">Signal</keyword>
<comment type="caution">
    <text evidence="4">The sequence shown here is derived from an EMBL/GenBank/DDBJ whole genome shotgun (WGS) entry which is preliminary data.</text>
</comment>
<dbReference type="InterPro" id="IPR012878">
    <property type="entry name" value="Beta-AFase-like_GH127_cat"/>
</dbReference>
<dbReference type="Gene3D" id="3.40.30.10">
    <property type="entry name" value="Glutaredoxin"/>
    <property type="match status" value="1"/>
</dbReference>
<evidence type="ECO:0000256" key="2">
    <source>
        <dbReference type="SAM" id="SignalP"/>
    </source>
</evidence>
<dbReference type="Gene3D" id="1.50.10.10">
    <property type="match status" value="2"/>
</dbReference>
<dbReference type="AlphaFoldDB" id="A0A1F6V7K4"/>
<proteinExistence type="predicted"/>
<dbReference type="GO" id="GO:0005975">
    <property type="term" value="P:carbohydrate metabolic process"/>
    <property type="evidence" value="ECO:0007669"/>
    <property type="project" value="InterPro"/>
</dbReference>
<dbReference type="EMBL" id="MFSP01000104">
    <property type="protein sequence ID" value="OGI65680.1"/>
    <property type="molecule type" value="Genomic_DNA"/>
</dbReference>
<reference evidence="4 5" key="1">
    <citation type="journal article" date="2016" name="Nat. Commun.">
        <title>Thousands of microbial genomes shed light on interconnected biogeochemical processes in an aquifer system.</title>
        <authorList>
            <person name="Anantharaman K."/>
            <person name="Brown C.T."/>
            <person name="Hug L.A."/>
            <person name="Sharon I."/>
            <person name="Castelle C.J."/>
            <person name="Probst A.J."/>
            <person name="Thomas B.C."/>
            <person name="Singh A."/>
            <person name="Wilkins M.J."/>
            <person name="Karaoz U."/>
            <person name="Brodie E.L."/>
            <person name="Williams K.H."/>
            <person name="Hubbard S.S."/>
            <person name="Banfield J.F."/>
        </authorList>
    </citation>
    <scope>NUCLEOTIDE SEQUENCE [LARGE SCALE GENOMIC DNA]</scope>
</reference>
<gene>
    <name evidence="4" type="ORF">A2W18_05055</name>
</gene>
<dbReference type="InterPro" id="IPR012341">
    <property type="entry name" value="6hp_glycosidase-like_sf"/>
</dbReference>
<name>A0A1F6V7K4_9PROT</name>
<dbReference type="PANTHER" id="PTHR42899:SF1">
    <property type="entry name" value="SPERMATOGENESIS-ASSOCIATED PROTEIN 20"/>
    <property type="match status" value="1"/>
</dbReference>
<dbReference type="Proteomes" id="UP000179076">
    <property type="component" value="Unassembled WGS sequence"/>
</dbReference>